<dbReference type="AlphaFoldDB" id="A0A317CJL5"/>
<comment type="caution">
    <text evidence="2">The sequence shown here is derived from an EMBL/GenBank/DDBJ whole genome shotgun (WGS) entry which is preliminary data.</text>
</comment>
<gene>
    <name evidence="2" type="ORF">DKW60_07815</name>
</gene>
<accession>A0A317CJL5</accession>
<dbReference type="PANTHER" id="PTHR23150">
    <property type="entry name" value="SULFATASE MODIFYING FACTOR 1, 2"/>
    <property type="match status" value="1"/>
</dbReference>
<proteinExistence type="predicted"/>
<organism evidence="2 3">
    <name type="scientific">Leucothrix pacifica</name>
    <dbReference type="NCBI Taxonomy" id="1247513"/>
    <lineage>
        <taxon>Bacteria</taxon>
        <taxon>Pseudomonadati</taxon>
        <taxon>Pseudomonadota</taxon>
        <taxon>Gammaproteobacteria</taxon>
        <taxon>Thiotrichales</taxon>
        <taxon>Thiotrichaceae</taxon>
        <taxon>Leucothrix</taxon>
    </lineage>
</organism>
<protein>
    <submittedName>
        <fullName evidence="2">Formylglycine-generating enzyme family protein</fullName>
    </submittedName>
</protein>
<evidence type="ECO:0000259" key="1">
    <source>
        <dbReference type="Pfam" id="PF03781"/>
    </source>
</evidence>
<evidence type="ECO:0000313" key="2">
    <source>
        <dbReference type="EMBL" id="PWQ98676.1"/>
    </source>
</evidence>
<feature type="domain" description="Sulfatase-modifying factor enzyme-like" evidence="1">
    <location>
        <begin position="45"/>
        <end position="302"/>
    </location>
</feature>
<name>A0A317CJL5_9GAMM</name>
<dbReference type="GO" id="GO:0120147">
    <property type="term" value="F:formylglycine-generating oxidase activity"/>
    <property type="evidence" value="ECO:0007669"/>
    <property type="project" value="TreeGrafter"/>
</dbReference>
<dbReference type="Proteomes" id="UP000245539">
    <property type="component" value="Unassembled WGS sequence"/>
</dbReference>
<evidence type="ECO:0000313" key="3">
    <source>
        <dbReference type="Proteomes" id="UP000245539"/>
    </source>
</evidence>
<dbReference type="InterPro" id="IPR042095">
    <property type="entry name" value="SUMF_sf"/>
</dbReference>
<dbReference type="OrthoDB" id="9768004at2"/>
<dbReference type="InterPro" id="IPR005532">
    <property type="entry name" value="SUMF_dom"/>
</dbReference>
<dbReference type="EMBL" id="QGKM01000015">
    <property type="protein sequence ID" value="PWQ98676.1"/>
    <property type="molecule type" value="Genomic_DNA"/>
</dbReference>
<keyword evidence="3" id="KW-1185">Reference proteome</keyword>
<dbReference type="SUPFAM" id="SSF56436">
    <property type="entry name" value="C-type lectin-like"/>
    <property type="match status" value="1"/>
</dbReference>
<dbReference type="PANTHER" id="PTHR23150:SF19">
    <property type="entry name" value="FORMYLGLYCINE-GENERATING ENZYME"/>
    <property type="match status" value="1"/>
</dbReference>
<dbReference type="InterPro" id="IPR051043">
    <property type="entry name" value="Sulfatase_Mod_Factor_Kinase"/>
</dbReference>
<dbReference type="Pfam" id="PF03781">
    <property type="entry name" value="FGE-sulfatase"/>
    <property type="match status" value="1"/>
</dbReference>
<dbReference type="Gene3D" id="3.90.1580.10">
    <property type="entry name" value="paralog of FGE (formylglycine-generating enzyme)"/>
    <property type="match status" value="1"/>
</dbReference>
<reference evidence="2 3" key="1">
    <citation type="submission" date="2018-05" db="EMBL/GenBank/DDBJ databases">
        <title>Leucothrix arctica sp. nov., isolated from Arctic seawater.</title>
        <authorList>
            <person name="Choi A."/>
            <person name="Baek K."/>
        </authorList>
    </citation>
    <scope>NUCLEOTIDE SEQUENCE [LARGE SCALE GENOMIC DNA]</scope>
    <source>
        <strain evidence="2 3">JCM 18388</strain>
    </source>
</reference>
<sequence>MRPEWQDEKLKWQPVEETEKVGTDEFGLFAEFTVKGVTQRLRYIEPTTFMMGSPENEDGRYNNEDLHQVTLSQGYWLADTACTQELWQTVTGDNPSEFKDDSQNPVVQVSWLDTQRFIQQLKQLTPELLAHLPTEAQWENACRAGTATPFSFDDDISVDRVNYRDTWELEKEGEGFKWGKDAKQKTARIKSYAPNDWGLYEMHGNVFEWCFDEWQENLGNSSVIDPVTARFSSAVAQEKQADKTGQYGGFYDSALLTNAEEVGVQRVLRGGSWYGHGWSCRSAIRYRNDASNRVRFFGFRIAVGL</sequence>
<dbReference type="InterPro" id="IPR016187">
    <property type="entry name" value="CTDL_fold"/>
</dbReference>